<organism evidence="1 2">
    <name type="scientific">Colletotrichum lupini</name>
    <dbReference type="NCBI Taxonomy" id="145971"/>
    <lineage>
        <taxon>Eukaryota</taxon>
        <taxon>Fungi</taxon>
        <taxon>Dikarya</taxon>
        <taxon>Ascomycota</taxon>
        <taxon>Pezizomycotina</taxon>
        <taxon>Sordariomycetes</taxon>
        <taxon>Hypocreomycetidae</taxon>
        <taxon>Glomerellales</taxon>
        <taxon>Glomerellaceae</taxon>
        <taxon>Colletotrichum</taxon>
        <taxon>Colletotrichum acutatum species complex</taxon>
    </lineage>
</organism>
<dbReference type="KEGG" id="clup:CLUP02_13674"/>
<dbReference type="RefSeq" id="XP_049149757.1">
    <property type="nucleotide sequence ID" value="XM_049292611.1"/>
</dbReference>
<sequence>MENQKGHQLLWALPLPPSDTDASISPCRLTNRVVESSLSSTVEIFLLASLHRSLSHLPFSTWDFEFLPPHGPGLQSWASCADSSRRFAPADVRDSSTTPARSFSAFTLSGLPV</sequence>
<keyword evidence="2" id="KW-1185">Reference proteome</keyword>
<dbReference type="EMBL" id="CP019479">
    <property type="protein sequence ID" value="UQC88151.1"/>
    <property type="molecule type" value="Genomic_DNA"/>
</dbReference>
<protein>
    <submittedName>
        <fullName evidence="1">Uncharacterized protein</fullName>
    </submittedName>
</protein>
<gene>
    <name evidence="1" type="ORF">CLUP02_13674</name>
</gene>
<proteinExistence type="predicted"/>
<accession>A0A9Q8T4S0</accession>
<dbReference type="AlphaFoldDB" id="A0A9Q8T4S0"/>
<dbReference type="GeneID" id="73347621"/>
<reference evidence="1" key="1">
    <citation type="journal article" date="2021" name="Mol. Plant Microbe Interact.">
        <title>Complete Genome Sequence of the Plant-Pathogenic Fungus Colletotrichum lupini.</title>
        <authorList>
            <person name="Baroncelli R."/>
            <person name="Pensec F."/>
            <person name="Da Lio D."/>
            <person name="Boufleur T."/>
            <person name="Vicente I."/>
            <person name="Sarrocco S."/>
            <person name="Picot A."/>
            <person name="Baraldi E."/>
            <person name="Sukno S."/>
            <person name="Thon M."/>
            <person name="Le Floch G."/>
        </authorList>
    </citation>
    <scope>NUCLEOTIDE SEQUENCE</scope>
    <source>
        <strain evidence="1">IMI 504893</strain>
    </source>
</reference>
<evidence type="ECO:0000313" key="2">
    <source>
        <dbReference type="Proteomes" id="UP000830671"/>
    </source>
</evidence>
<name>A0A9Q8T4S0_9PEZI</name>
<dbReference type="Proteomes" id="UP000830671">
    <property type="component" value="Chromosome 7"/>
</dbReference>
<evidence type="ECO:0000313" key="1">
    <source>
        <dbReference type="EMBL" id="UQC88151.1"/>
    </source>
</evidence>